<dbReference type="Proteomes" id="UP000039046">
    <property type="component" value="Unassembled WGS sequence"/>
</dbReference>
<organism evidence="1 2">
    <name type="scientific">[Torrubiella] hemipterigena</name>
    <dbReference type="NCBI Taxonomy" id="1531966"/>
    <lineage>
        <taxon>Eukaryota</taxon>
        <taxon>Fungi</taxon>
        <taxon>Dikarya</taxon>
        <taxon>Ascomycota</taxon>
        <taxon>Pezizomycotina</taxon>
        <taxon>Sordariomycetes</taxon>
        <taxon>Hypocreomycetidae</taxon>
        <taxon>Hypocreales</taxon>
        <taxon>Clavicipitaceae</taxon>
        <taxon>Clavicipitaceae incertae sedis</taxon>
        <taxon>'Torrubiella' clade</taxon>
    </lineage>
</organism>
<evidence type="ECO:0000313" key="2">
    <source>
        <dbReference type="Proteomes" id="UP000039046"/>
    </source>
</evidence>
<keyword evidence="2" id="KW-1185">Reference proteome</keyword>
<gene>
    <name evidence="1" type="ORF">VHEMI00074</name>
</gene>
<reference evidence="1 2" key="1">
    <citation type="journal article" date="2015" name="Genome Announc.">
        <title>Draft Genome Sequence and Gene Annotation of the Entomopathogenic Fungus Verticillium hemipterigenum.</title>
        <authorList>
            <person name="Horn F."/>
            <person name="Habel A."/>
            <person name="Scharf D.H."/>
            <person name="Dworschak J."/>
            <person name="Brakhage A.A."/>
            <person name="Guthke R."/>
            <person name="Hertweck C."/>
            <person name="Linde J."/>
        </authorList>
    </citation>
    <scope>NUCLEOTIDE SEQUENCE [LARGE SCALE GENOMIC DNA]</scope>
</reference>
<sequence length="117" mass="12557">MSSSKGTAEPGKKRATEVMDAMKGMTAYSTDDLFFVARYGATAKNEMSTAEYAEFQRLTTLCGKLEAAKDEQGAAEAEAKVKELLTPYPTLLRDFDKFGAAATRAAAAFGKGARRAK</sequence>
<evidence type="ECO:0000313" key="1">
    <source>
        <dbReference type="EMBL" id="CEJ79860.1"/>
    </source>
</evidence>
<dbReference type="HOGENOM" id="CLU_143037_0_0_1"/>
<name>A0A0A1T160_9HYPO</name>
<dbReference type="EMBL" id="CDHN01000001">
    <property type="protein sequence ID" value="CEJ79860.1"/>
    <property type="molecule type" value="Genomic_DNA"/>
</dbReference>
<protein>
    <submittedName>
        <fullName evidence="1">Uncharacterized protein</fullName>
    </submittedName>
</protein>
<dbReference type="AlphaFoldDB" id="A0A0A1T160"/>
<accession>A0A0A1T160</accession>
<proteinExistence type="predicted"/>